<dbReference type="InterPro" id="IPR052523">
    <property type="entry name" value="Trichothecene_AcTrans"/>
</dbReference>
<dbReference type="EMBL" id="MCFA01000241">
    <property type="protein sequence ID" value="ORX97101.1"/>
    <property type="molecule type" value="Genomic_DNA"/>
</dbReference>
<dbReference type="SUPFAM" id="SSF55729">
    <property type="entry name" value="Acyl-CoA N-acyltransferases (Nat)"/>
    <property type="match status" value="1"/>
</dbReference>
<comment type="caution">
    <text evidence="3">The sequence shown here is derived from an EMBL/GenBank/DDBJ whole genome shotgun (WGS) entry which is preliminary data.</text>
</comment>
<dbReference type="AlphaFoldDB" id="A0A1Y1YGG2"/>
<protein>
    <submittedName>
        <fullName evidence="3">Acyl-CoA N-acyltransferase</fullName>
    </submittedName>
</protein>
<dbReference type="PROSITE" id="PS51186">
    <property type="entry name" value="GNAT"/>
    <property type="match status" value="1"/>
</dbReference>
<name>A0A1Y1YGG2_9PLEO</name>
<evidence type="ECO:0000313" key="4">
    <source>
        <dbReference type="Proteomes" id="UP000193144"/>
    </source>
</evidence>
<evidence type="ECO:0000313" key="3">
    <source>
        <dbReference type="EMBL" id="ORX97101.1"/>
    </source>
</evidence>
<keyword evidence="4" id="KW-1185">Reference proteome</keyword>
<feature type="region of interest" description="Disordered" evidence="1">
    <location>
        <begin position="84"/>
        <end position="105"/>
    </location>
</feature>
<organism evidence="3 4">
    <name type="scientific">Clohesyomyces aquaticus</name>
    <dbReference type="NCBI Taxonomy" id="1231657"/>
    <lineage>
        <taxon>Eukaryota</taxon>
        <taxon>Fungi</taxon>
        <taxon>Dikarya</taxon>
        <taxon>Ascomycota</taxon>
        <taxon>Pezizomycotina</taxon>
        <taxon>Dothideomycetes</taxon>
        <taxon>Pleosporomycetidae</taxon>
        <taxon>Pleosporales</taxon>
        <taxon>Lindgomycetaceae</taxon>
        <taxon>Clohesyomyces</taxon>
    </lineage>
</organism>
<feature type="compositionally biased region" description="Basic and acidic residues" evidence="1">
    <location>
        <begin position="96"/>
        <end position="105"/>
    </location>
</feature>
<sequence>MTSEYSIAEAAPSDADAIATLFSQTWTSPFTILQFGQMNPSSLAEAMAPRILEQMSKPHSKFLVARKSNNGQVIAVAQWSVPVNNGDGGTADNETPEQRDDRQRFEDETYRNKLPENSNKDLIMEFTAGLRQLRHQVLGRKKHYLLENLATHPDHRGRGLASQLIEWVFPHADKNRFLVYLDTASDNPAMRLYKRLGFVEKGSHTIDDLSRFGGEGSHTHVALIRDPKTGA</sequence>
<dbReference type="Pfam" id="PF00583">
    <property type="entry name" value="Acetyltransf_1"/>
    <property type="match status" value="1"/>
</dbReference>
<dbReference type="InterPro" id="IPR016181">
    <property type="entry name" value="Acyl_CoA_acyltransferase"/>
</dbReference>
<reference evidence="3 4" key="1">
    <citation type="submission" date="2016-07" db="EMBL/GenBank/DDBJ databases">
        <title>Pervasive Adenine N6-methylation of Active Genes in Fungi.</title>
        <authorList>
            <consortium name="DOE Joint Genome Institute"/>
            <person name="Mondo S.J."/>
            <person name="Dannebaum R.O."/>
            <person name="Kuo R.C."/>
            <person name="Labutti K."/>
            <person name="Haridas S."/>
            <person name="Kuo A."/>
            <person name="Salamov A."/>
            <person name="Ahrendt S.R."/>
            <person name="Lipzen A."/>
            <person name="Sullivan W."/>
            <person name="Andreopoulos W.B."/>
            <person name="Clum A."/>
            <person name="Lindquist E."/>
            <person name="Daum C."/>
            <person name="Ramamoorthy G.K."/>
            <person name="Gryganskyi A."/>
            <person name="Culley D."/>
            <person name="Magnuson J.K."/>
            <person name="James T.Y."/>
            <person name="O'Malley M.A."/>
            <person name="Stajich J.E."/>
            <person name="Spatafora J.W."/>
            <person name="Visel A."/>
            <person name="Grigoriev I.V."/>
        </authorList>
    </citation>
    <scope>NUCLEOTIDE SEQUENCE [LARGE SCALE GENOMIC DNA]</scope>
    <source>
        <strain evidence="3 4">CBS 115471</strain>
    </source>
</reference>
<dbReference type="OrthoDB" id="410198at2759"/>
<gene>
    <name evidence="3" type="ORF">BCR34DRAFT_677214</name>
</gene>
<dbReference type="STRING" id="1231657.A0A1Y1YGG2"/>
<dbReference type="PANTHER" id="PTHR42791:SF1">
    <property type="entry name" value="N-ACETYLTRANSFERASE DOMAIN-CONTAINING PROTEIN"/>
    <property type="match status" value="1"/>
</dbReference>
<dbReference type="InterPro" id="IPR000182">
    <property type="entry name" value="GNAT_dom"/>
</dbReference>
<accession>A0A1Y1YGG2</accession>
<dbReference type="Proteomes" id="UP000193144">
    <property type="component" value="Unassembled WGS sequence"/>
</dbReference>
<dbReference type="GO" id="GO:0016747">
    <property type="term" value="F:acyltransferase activity, transferring groups other than amino-acyl groups"/>
    <property type="evidence" value="ECO:0007669"/>
    <property type="project" value="InterPro"/>
</dbReference>
<evidence type="ECO:0000256" key="1">
    <source>
        <dbReference type="SAM" id="MobiDB-lite"/>
    </source>
</evidence>
<keyword evidence="3" id="KW-0012">Acyltransferase</keyword>
<dbReference type="PANTHER" id="PTHR42791">
    <property type="entry name" value="GNAT FAMILY ACETYLTRANSFERASE"/>
    <property type="match status" value="1"/>
</dbReference>
<proteinExistence type="predicted"/>
<keyword evidence="3" id="KW-0808">Transferase</keyword>
<dbReference type="Gene3D" id="3.40.630.30">
    <property type="match status" value="1"/>
</dbReference>
<feature type="domain" description="N-acetyltransferase" evidence="2">
    <location>
        <begin position="5"/>
        <end position="228"/>
    </location>
</feature>
<evidence type="ECO:0000259" key="2">
    <source>
        <dbReference type="PROSITE" id="PS51186"/>
    </source>
</evidence>
<dbReference type="CDD" id="cd04301">
    <property type="entry name" value="NAT_SF"/>
    <property type="match status" value="1"/>
</dbReference>